<gene>
    <name evidence="3" type="ORF">ERS132452_02095</name>
</gene>
<evidence type="ECO:0000259" key="2">
    <source>
        <dbReference type="Pfam" id="PF10412"/>
    </source>
</evidence>
<feature type="region of interest" description="Disordered" evidence="1">
    <location>
        <begin position="696"/>
        <end position="719"/>
    </location>
</feature>
<dbReference type="RefSeq" id="WP_044674829.1">
    <property type="nucleotide sequence ID" value="NZ_CEDG01000068.1"/>
</dbReference>
<evidence type="ECO:0000256" key="1">
    <source>
        <dbReference type="SAM" id="MobiDB-lite"/>
    </source>
</evidence>
<dbReference type="InterPro" id="IPR027417">
    <property type="entry name" value="P-loop_NTPase"/>
</dbReference>
<feature type="domain" description="Type IV secretion system coupling protein TraD DNA-binding" evidence="2">
    <location>
        <begin position="303"/>
        <end position="626"/>
    </location>
</feature>
<dbReference type="CDD" id="cd01127">
    <property type="entry name" value="TrwB_TraG_TraD_VirD4"/>
    <property type="match status" value="2"/>
</dbReference>
<evidence type="ECO:0000313" key="4">
    <source>
        <dbReference type="Proteomes" id="UP000071765"/>
    </source>
</evidence>
<reference evidence="3 4" key="1">
    <citation type="submission" date="2016-02" db="EMBL/GenBank/DDBJ databases">
        <authorList>
            <consortium name="Pathogen Informatics"/>
        </authorList>
    </citation>
    <scope>NUCLEOTIDE SEQUENCE [LARGE SCALE GENOMIC DNA]</scope>
    <source>
        <strain evidence="3 4">LSS90</strain>
    </source>
</reference>
<sequence length="719" mass="81426">MKRPKQFHWQEVEWFRPFDFGVVENFMSQLSGFTRRQPFIWEIHIKPNSIKYYLGTEVGDSKYLKKMMSQHHQVRFEDVKYFKRKKPSSAFHLSVKHSCFSLKLSATENMTRSTLALCKILKPEENVTIQIIVGKSRSPKPIPKELTVNPTWWQCISGNIPKLSADSEKLVKEKLRQAQFQTIVRVGISAKDSVRENLIRKTLLSSLRILDSNGASVELHHSSAYDLHRRKVPWHFPTILSASELASLFLLPAGENELAGVPSLAPKTILPPIGIKHQKGFCLADSLGANKIPLNIRPLDLLSHLHLLGGTGAGKSTVMLNLILQVVKNGHSTVVIDPKGDLIRDVLERFPEERDEDLVLLDPSMNERIIGINPFELTKFGVSEELVADMLLTVFKELFPDHFGIRTLDVLSHSFLTLAKCEEANFVMLVPLLTNKAFRQKIVSGISDPFLQNFWQSFETMSQSERNLLISPVLNKMRQILLRPELRAIFGQSQTSFSLMELFTNRKVLLIPLNRGLIGAENAKFITAIVVGCLWQLTLRRASIPPEKRHFIYFFLDELAEFIKLPTSVNDALSMSRSLGVGWILANQFLKQLPLELRQSIKTNCKNRLVFGLSMNEAKDTASETIDLKAEDFHSLPTFQVYAKLPLIGKEFRWVSGSTLPPPAKFRDLTALYAKSLAKYGANTCDIEEGFTQLFSDNTANSAPPPDKVGRQKRKEKAE</sequence>
<evidence type="ECO:0000313" key="3">
    <source>
        <dbReference type="EMBL" id="CYW25336.1"/>
    </source>
</evidence>
<protein>
    <submittedName>
        <fullName evidence="3">Type IV secretory pathway, VirD4 components</fullName>
    </submittedName>
</protein>
<dbReference type="Proteomes" id="UP000071765">
    <property type="component" value="Unassembled WGS sequence"/>
</dbReference>
<dbReference type="InterPro" id="IPR051162">
    <property type="entry name" value="T4SS_component"/>
</dbReference>
<name>A0A0Z8ND68_STRSU</name>
<proteinExistence type="predicted"/>
<dbReference type="PANTHER" id="PTHR30121">
    <property type="entry name" value="UNCHARACTERIZED PROTEIN YJGR-RELATED"/>
    <property type="match status" value="1"/>
</dbReference>
<dbReference type="Gene3D" id="3.40.50.300">
    <property type="entry name" value="P-loop containing nucleotide triphosphate hydrolases"/>
    <property type="match status" value="2"/>
</dbReference>
<organism evidence="3 4">
    <name type="scientific">Streptococcus suis</name>
    <dbReference type="NCBI Taxonomy" id="1307"/>
    <lineage>
        <taxon>Bacteria</taxon>
        <taxon>Bacillati</taxon>
        <taxon>Bacillota</taxon>
        <taxon>Bacilli</taxon>
        <taxon>Lactobacillales</taxon>
        <taxon>Streptococcaceae</taxon>
        <taxon>Streptococcus</taxon>
    </lineage>
</organism>
<dbReference type="Pfam" id="PF10412">
    <property type="entry name" value="TrwB_AAD_bind"/>
    <property type="match status" value="1"/>
</dbReference>
<dbReference type="PANTHER" id="PTHR30121:SF6">
    <property type="entry name" value="SLR6007 PROTEIN"/>
    <property type="match status" value="1"/>
</dbReference>
<accession>A0A0Z8ND68</accession>
<dbReference type="SUPFAM" id="SSF52540">
    <property type="entry name" value="P-loop containing nucleoside triphosphate hydrolases"/>
    <property type="match status" value="1"/>
</dbReference>
<dbReference type="EMBL" id="FIIN01000019">
    <property type="protein sequence ID" value="CYW25336.1"/>
    <property type="molecule type" value="Genomic_DNA"/>
</dbReference>
<dbReference type="InterPro" id="IPR019476">
    <property type="entry name" value="T4SS_TraD_DNA-bd"/>
</dbReference>
<dbReference type="AlphaFoldDB" id="A0A0Z8ND68"/>